<accession>A0A7S3LC14</accession>
<feature type="transmembrane region" description="Helical" evidence="1">
    <location>
        <begin position="6"/>
        <end position="27"/>
    </location>
</feature>
<reference evidence="2" key="1">
    <citation type="submission" date="2021-01" db="EMBL/GenBank/DDBJ databases">
        <authorList>
            <person name="Corre E."/>
            <person name="Pelletier E."/>
            <person name="Niang G."/>
            <person name="Scheremetjew M."/>
            <person name="Finn R."/>
            <person name="Kale V."/>
            <person name="Holt S."/>
            <person name="Cochrane G."/>
            <person name="Meng A."/>
            <person name="Brown T."/>
            <person name="Cohen L."/>
        </authorList>
    </citation>
    <scope>NUCLEOTIDE SEQUENCE</scope>
    <source>
        <strain evidence="2">CCMP127</strain>
    </source>
</reference>
<keyword evidence="1" id="KW-1133">Transmembrane helix</keyword>
<keyword evidence="1" id="KW-0812">Transmembrane</keyword>
<proteinExistence type="predicted"/>
<dbReference type="AlphaFoldDB" id="A0A7S3LC14"/>
<evidence type="ECO:0000256" key="1">
    <source>
        <dbReference type="SAM" id="Phobius"/>
    </source>
</evidence>
<gene>
    <name evidence="2" type="ORF">ACOF00016_LOCUS15473</name>
</gene>
<organism evidence="2">
    <name type="scientific">Amphora coffeiformis</name>
    <dbReference type="NCBI Taxonomy" id="265554"/>
    <lineage>
        <taxon>Eukaryota</taxon>
        <taxon>Sar</taxon>
        <taxon>Stramenopiles</taxon>
        <taxon>Ochrophyta</taxon>
        <taxon>Bacillariophyta</taxon>
        <taxon>Bacillariophyceae</taxon>
        <taxon>Bacillariophycidae</taxon>
        <taxon>Thalassiophysales</taxon>
        <taxon>Catenulaceae</taxon>
        <taxon>Amphora</taxon>
    </lineage>
</organism>
<feature type="transmembrane region" description="Helical" evidence="1">
    <location>
        <begin position="48"/>
        <end position="66"/>
    </location>
</feature>
<keyword evidence="1" id="KW-0472">Membrane</keyword>
<evidence type="ECO:0000313" key="2">
    <source>
        <dbReference type="EMBL" id="CAE0418603.1"/>
    </source>
</evidence>
<sequence>MAGNGIPMALLLRLFCGYGSSFLNKLWSANRVIRPFRRANINERHDDVALASMLGLNFVFLLRWTLINPLEWTVQSVPQDEPWNLYGACRQEGTAGWGIACFGSHYRFCGALGGIVSGIQSSQYRPGSQR</sequence>
<protein>
    <submittedName>
        <fullName evidence="2">Uncharacterized protein</fullName>
    </submittedName>
</protein>
<name>A0A7S3LC14_9STRA</name>
<dbReference type="EMBL" id="HBIM01020650">
    <property type="protein sequence ID" value="CAE0418603.1"/>
    <property type="molecule type" value="Transcribed_RNA"/>
</dbReference>